<dbReference type="Gene3D" id="3.30.420.40">
    <property type="match status" value="2"/>
</dbReference>
<dbReference type="AlphaFoldDB" id="A0A844H852"/>
<organism evidence="12 13">
    <name type="scientific">Paracoccus limosus</name>
    <dbReference type="NCBI Taxonomy" id="913252"/>
    <lineage>
        <taxon>Bacteria</taxon>
        <taxon>Pseudomonadati</taxon>
        <taxon>Pseudomonadota</taxon>
        <taxon>Alphaproteobacteria</taxon>
        <taxon>Rhodobacterales</taxon>
        <taxon>Paracoccaceae</taxon>
        <taxon>Paracoccus</taxon>
    </lineage>
</organism>
<evidence type="ECO:0000256" key="3">
    <source>
        <dbReference type="ARBA" id="ARBA00022679"/>
    </source>
</evidence>
<keyword evidence="3 8" id="KW-0808">Transferase</keyword>
<dbReference type="InterPro" id="IPR018484">
    <property type="entry name" value="FGGY_N"/>
</dbReference>
<keyword evidence="2 8" id="KW-0859">Xylose metabolism</keyword>
<dbReference type="CDD" id="cd07808">
    <property type="entry name" value="ASKHA_NBD_FGGY_EcXK-like"/>
    <property type="match status" value="1"/>
</dbReference>
<dbReference type="EC" id="2.7.1.17" evidence="8 9"/>
<comment type="catalytic activity">
    <reaction evidence="8 9">
        <text>D-xylulose + ATP = D-xylulose 5-phosphate + ADP + H(+)</text>
        <dbReference type="Rhea" id="RHEA:10964"/>
        <dbReference type="ChEBI" id="CHEBI:15378"/>
        <dbReference type="ChEBI" id="CHEBI:17140"/>
        <dbReference type="ChEBI" id="CHEBI:30616"/>
        <dbReference type="ChEBI" id="CHEBI:57737"/>
        <dbReference type="ChEBI" id="CHEBI:456216"/>
        <dbReference type="EC" id="2.7.1.17"/>
    </reaction>
</comment>
<dbReference type="Proteomes" id="UP000442533">
    <property type="component" value="Unassembled WGS sequence"/>
</dbReference>
<dbReference type="GO" id="GO:0005998">
    <property type="term" value="P:xylulose catabolic process"/>
    <property type="evidence" value="ECO:0007669"/>
    <property type="project" value="UniProtKB-UniRule"/>
</dbReference>
<proteinExistence type="inferred from homology"/>
<dbReference type="GO" id="GO:0005524">
    <property type="term" value="F:ATP binding"/>
    <property type="evidence" value="ECO:0007669"/>
    <property type="project" value="UniProtKB-UniRule"/>
</dbReference>
<dbReference type="InterPro" id="IPR006000">
    <property type="entry name" value="Xylulokinase"/>
</dbReference>
<name>A0A844H852_9RHOB</name>
<dbReference type="PIRSF" id="PIRSF000538">
    <property type="entry name" value="GlpK"/>
    <property type="match status" value="1"/>
</dbReference>
<dbReference type="Pfam" id="PF00370">
    <property type="entry name" value="FGGY_N"/>
    <property type="match status" value="1"/>
</dbReference>
<dbReference type="Pfam" id="PF02782">
    <property type="entry name" value="FGGY_C"/>
    <property type="match status" value="1"/>
</dbReference>
<evidence type="ECO:0000256" key="4">
    <source>
        <dbReference type="ARBA" id="ARBA00022741"/>
    </source>
</evidence>
<dbReference type="InterPro" id="IPR018483">
    <property type="entry name" value="Carb_kinase_FGGY_CS"/>
</dbReference>
<evidence type="ECO:0000256" key="7">
    <source>
        <dbReference type="ARBA" id="ARBA00023277"/>
    </source>
</evidence>
<dbReference type="InterPro" id="IPR000577">
    <property type="entry name" value="Carb_kinase_FGGY"/>
</dbReference>
<feature type="active site" description="Proton acceptor" evidence="8">
    <location>
        <position position="233"/>
    </location>
</feature>
<evidence type="ECO:0000313" key="12">
    <source>
        <dbReference type="EMBL" id="MTH35481.1"/>
    </source>
</evidence>
<gene>
    <name evidence="8 9 12" type="primary">xylB</name>
    <name evidence="12" type="ORF">GL279_12800</name>
</gene>
<comment type="similarity">
    <text evidence="1 8 9">Belongs to the FGGY kinase family.</text>
</comment>
<evidence type="ECO:0000259" key="10">
    <source>
        <dbReference type="Pfam" id="PF00370"/>
    </source>
</evidence>
<feature type="site" description="Important for activity" evidence="8">
    <location>
        <position position="6"/>
    </location>
</feature>
<keyword evidence="4 8" id="KW-0547">Nucleotide-binding</keyword>
<dbReference type="EMBL" id="WMIF01000017">
    <property type="protein sequence ID" value="MTH35481.1"/>
    <property type="molecule type" value="Genomic_DNA"/>
</dbReference>
<protein>
    <recommendedName>
        <fullName evidence="8 9">Xylulose kinase</fullName>
        <shortName evidence="8 9">Xylulokinase</shortName>
        <ecNumber evidence="8 9">2.7.1.17</ecNumber>
    </recommendedName>
</protein>
<comment type="function">
    <text evidence="8">Catalyzes the phosphorylation of D-xylulose to D-xylulose 5-phosphate.</text>
</comment>
<dbReference type="InterPro" id="IPR043129">
    <property type="entry name" value="ATPase_NBD"/>
</dbReference>
<evidence type="ECO:0000256" key="9">
    <source>
        <dbReference type="RuleBase" id="RU364073"/>
    </source>
</evidence>
<dbReference type="PROSITE" id="PS00933">
    <property type="entry name" value="FGGY_KINASES_1"/>
    <property type="match status" value="1"/>
</dbReference>
<comment type="caution">
    <text evidence="12">The sequence shown here is derived from an EMBL/GenBank/DDBJ whole genome shotgun (WGS) entry which is preliminary data.</text>
</comment>
<evidence type="ECO:0000256" key="6">
    <source>
        <dbReference type="ARBA" id="ARBA00022840"/>
    </source>
</evidence>
<dbReference type="HAMAP" id="MF_02220">
    <property type="entry name" value="XylB"/>
    <property type="match status" value="1"/>
</dbReference>
<sequence>MFLGLDLGTSGVKAVLIDERQRVLASETAPLSVQRPQPMWSEQHPADWIAATEAAMAALARSHDLSALRGIGLSGQMHGAVALDRAGEVLRPAILWNDTRAHLEAAELDAMADMRRLSGNIVFPGFTAPKLVWMARHEPDLFDRVATVLLPKDYLRLWLTGERVGEMSDASGTSWLDVAARDWSPTLLAASGMRRDQMPALVEGSAPSGQLRRELAQRWGIAAPVVVAGGAGDNAATAIGAGTVAAGQGFVSLGTSGVVFAASDRFLPAPETAVHAFCHALPQTWHQMGVILSASAALEWLAGILQAKPAELTATLGDLQAPGSAMFLPYLSGERTPHNDALARGLFAGLTPSTDRAALTRAVLEGVTFALADNLTALRAAGADLGALLALGGGARSDYWLRLIATTLDLPVLLPVGGDFGAAFGAARLGLMAETGASAAEVCTMPKIAAEIRPDPALVPAFAETHARFRALYPASRG</sequence>
<evidence type="ECO:0000256" key="2">
    <source>
        <dbReference type="ARBA" id="ARBA00022629"/>
    </source>
</evidence>
<dbReference type="InterPro" id="IPR018485">
    <property type="entry name" value="FGGY_C"/>
</dbReference>
<evidence type="ECO:0000313" key="13">
    <source>
        <dbReference type="Proteomes" id="UP000442533"/>
    </source>
</evidence>
<feature type="binding site" evidence="8">
    <location>
        <begin position="77"/>
        <end position="78"/>
    </location>
    <ligand>
        <name>substrate</name>
    </ligand>
</feature>
<keyword evidence="7 8" id="KW-0119">Carbohydrate metabolism</keyword>
<keyword evidence="6 8" id="KW-0067">ATP-binding</keyword>
<dbReference type="PANTHER" id="PTHR43095">
    <property type="entry name" value="SUGAR KINASE"/>
    <property type="match status" value="1"/>
</dbReference>
<dbReference type="PANTHER" id="PTHR43095:SF6">
    <property type="entry name" value="XYLULOSE KINASE"/>
    <property type="match status" value="1"/>
</dbReference>
<evidence type="ECO:0000256" key="5">
    <source>
        <dbReference type="ARBA" id="ARBA00022777"/>
    </source>
</evidence>
<evidence type="ECO:0000256" key="1">
    <source>
        <dbReference type="ARBA" id="ARBA00009156"/>
    </source>
</evidence>
<keyword evidence="5 8" id="KW-0418">Kinase</keyword>
<keyword evidence="13" id="KW-1185">Reference proteome</keyword>
<dbReference type="SUPFAM" id="SSF53067">
    <property type="entry name" value="Actin-like ATPase domain"/>
    <property type="match status" value="2"/>
</dbReference>
<reference evidence="12 13" key="1">
    <citation type="submission" date="2019-11" db="EMBL/GenBank/DDBJ databases">
        <authorList>
            <person name="Dong K."/>
        </authorList>
    </citation>
    <scope>NUCLEOTIDE SEQUENCE [LARGE SCALE GENOMIC DNA]</scope>
    <source>
        <strain evidence="12 13">JCM 17370</strain>
    </source>
</reference>
<dbReference type="InterPro" id="IPR050406">
    <property type="entry name" value="FGGY_Carb_Kinase"/>
</dbReference>
<evidence type="ECO:0000256" key="8">
    <source>
        <dbReference type="HAMAP-Rule" id="MF_02220"/>
    </source>
</evidence>
<dbReference type="NCBIfam" id="TIGR01312">
    <property type="entry name" value="XylB"/>
    <property type="match status" value="1"/>
</dbReference>
<feature type="domain" description="Carbohydrate kinase FGGY C-terminal" evidence="11">
    <location>
        <begin position="250"/>
        <end position="433"/>
    </location>
</feature>
<dbReference type="RefSeq" id="WP_155065030.1">
    <property type="nucleotide sequence ID" value="NZ_WMIF01000017.1"/>
</dbReference>
<feature type="domain" description="Carbohydrate kinase FGGY N-terminal" evidence="10">
    <location>
        <begin position="1"/>
        <end position="240"/>
    </location>
</feature>
<accession>A0A844H852</accession>
<evidence type="ECO:0000259" key="11">
    <source>
        <dbReference type="Pfam" id="PF02782"/>
    </source>
</evidence>
<dbReference type="GO" id="GO:0004856">
    <property type="term" value="F:D-xylulokinase activity"/>
    <property type="evidence" value="ECO:0007669"/>
    <property type="project" value="UniProtKB-UniRule"/>
</dbReference>
<dbReference type="GO" id="GO:0042732">
    <property type="term" value="P:D-xylose metabolic process"/>
    <property type="evidence" value="ECO:0007669"/>
    <property type="project" value="UniProtKB-KW"/>
</dbReference>
<dbReference type="OrthoDB" id="9805576at2"/>